<reference evidence="7 8" key="1">
    <citation type="journal article" date="2024" name="G3 (Bethesda)">
        <title>Genome assembly of Hibiscus sabdariffa L. provides insights into metabolisms of medicinal natural products.</title>
        <authorList>
            <person name="Kim T."/>
        </authorList>
    </citation>
    <scope>NUCLEOTIDE SEQUENCE [LARGE SCALE GENOMIC DNA]</scope>
    <source>
        <strain evidence="7">TK-2024</strain>
        <tissue evidence="7">Old leaves</tissue>
    </source>
</reference>
<comment type="subcellular location">
    <subcellularLocation>
        <location evidence="1 6">Secreted</location>
    </subcellularLocation>
</comment>
<organism evidence="7 8">
    <name type="scientific">Hibiscus sabdariffa</name>
    <name type="common">roselle</name>
    <dbReference type="NCBI Taxonomy" id="183260"/>
    <lineage>
        <taxon>Eukaryota</taxon>
        <taxon>Viridiplantae</taxon>
        <taxon>Streptophyta</taxon>
        <taxon>Embryophyta</taxon>
        <taxon>Tracheophyta</taxon>
        <taxon>Spermatophyta</taxon>
        <taxon>Magnoliopsida</taxon>
        <taxon>eudicotyledons</taxon>
        <taxon>Gunneridae</taxon>
        <taxon>Pentapetalae</taxon>
        <taxon>rosids</taxon>
        <taxon>malvids</taxon>
        <taxon>Malvales</taxon>
        <taxon>Malvaceae</taxon>
        <taxon>Malvoideae</taxon>
        <taxon>Hibiscus</taxon>
    </lineage>
</organism>
<comment type="caution">
    <text evidence="7">The sequence shown here is derived from an EMBL/GenBank/DDBJ whole genome shotgun (WGS) entry which is preliminary data.</text>
</comment>
<evidence type="ECO:0000313" key="8">
    <source>
        <dbReference type="Proteomes" id="UP001396334"/>
    </source>
</evidence>
<gene>
    <name evidence="7" type="ORF">V6N11_035068</name>
</gene>
<sequence length="139" mass="16186">MSISSGSLMVLFLWISLLSQTNFGEALLKGRKYHVHVANGFSNNNQLTIHCASKDDDLGEHVLQVSQEWSWSFRENFWGTTQFWCNMNGEGHSKTVDVFVMEWGFLDTCGDKECFWSVRDDGIYLQRNKDGTWLKEYDW</sequence>
<dbReference type="Proteomes" id="UP001396334">
    <property type="component" value="Unassembled WGS sequence"/>
</dbReference>
<dbReference type="EMBL" id="JBBPBN010000029">
    <property type="protein sequence ID" value="KAK9006014.1"/>
    <property type="molecule type" value="Genomic_DNA"/>
</dbReference>
<dbReference type="PANTHER" id="PTHR31232">
    <property type="match status" value="1"/>
</dbReference>
<keyword evidence="4 6" id="KW-0964">Secreted</keyword>
<evidence type="ECO:0000256" key="2">
    <source>
        <dbReference type="ARBA" id="ARBA00005581"/>
    </source>
</evidence>
<evidence type="ECO:0000313" key="7">
    <source>
        <dbReference type="EMBL" id="KAK9006014.1"/>
    </source>
</evidence>
<accession>A0ABR2QZ96</accession>
<comment type="similarity">
    <text evidence="2 6">Belongs to the plant self-incompatibility (S1) protein family.</text>
</comment>
<proteinExistence type="inferred from homology"/>
<feature type="chain" id="PRO_5045009679" description="S-protein homolog" evidence="6">
    <location>
        <begin position="25"/>
        <end position="139"/>
    </location>
</feature>
<dbReference type="Pfam" id="PF05938">
    <property type="entry name" value="Self-incomp_S1"/>
    <property type="match status" value="1"/>
</dbReference>
<evidence type="ECO:0000256" key="5">
    <source>
        <dbReference type="ARBA" id="ARBA00022729"/>
    </source>
</evidence>
<evidence type="ECO:0000256" key="3">
    <source>
        <dbReference type="ARBA" id="ARBA00022471"/>
    </source>
</evidence>
<name>A0ABR2QZ96_9ROSI</name>
<feature type="signal peptide" evidence="6">
    <location>
        <begin position="1"/>
        <end position="24"/>
    </location>
</feature>
<dbReference type="PANTHER" id="PTHR31232:SF155">
    <property type="entry name" value="PLANT SELF-INCOMPATIBILITY PROTEIN S1 FAMILY"/>
    <property type="match status" value="1"/>
</dbReference>
<evidence type="ECO:0000256" key="4">
    <source>
        <dbReference type="ARBA" id="ARBA00022525"/>
    </source>
</evidence>
<evidence type="ECO:0000256" key="1">
    <source>
        <dbReference type="ARBA" id="ARBA00004613"/>
    </source>
</evidence>
<dbReference type="InterPro" id="IPR010264">
    <property type="entry name" value="Self-incomp_S1"/>
</dbReference>
<protein>
    <recommendedName>
        <fullName evidence="6">S-protein homolog</fullName>
    </recommendedName>
</protein>
<keyword evidence="3 6" id="KW-0713">Self-incompatibility</keyword>
<evidence type="ECO:0000256" key="6">
    <source>
        <dbReference type="RuleBase" id="RU367044"/>
    </source>
</evidence>
<keyword evidence="5 6" id="KW-0732">Signal</keyword>
<keyword evidence="8" id="KW-1185">Reference proteome</keyword>